<keyword evidence="1" id="KW-1133">Transmembrane helix</keyword>
<comment type="caution">
    <text evidence="2">The sequence shown here is derived from an EMBL/GenBank/DDBJ whole genome shotgun (WGS) entry which is preliminary data.</text>
</comment>
<reference evidence="2 3" key="1">
    <citation type="submission" date="2013-08" db="EMBL/GenBank/DDBJ databases">
        <authorList>
            <person name="Trees D."/>
        </authorList>
    </citation>
    <scope>NUCLEOTIDE SEQUENCE [LARGE SCALE GENOMIC DNA]</scope>
    <source>
        <strain evidence="2 3">3502</strain>
    </source>
</reference>
<accession>A0AA44U9W0</accession>
<proteinExistence type="predicted"/>
<dbReference type="EMBL" id="AVBE01000002">
    <property type="protein sequence ID" value="PHJ36166.1"/>
    <property type="molecule type" value="Genomic_DNA"/>
</dbReference>
<keyword evidence="1" id="KW-0812">Transmembrane</keyword>
<evidence type="ECO:0000256" key="1">
    <source>
        <dbReference type="SAM" id="Phobius"/>
    </source>
</evidence>
<evidence type="ECO:0000313" key="2">
    <source>
        <dbReference type="EMBL" id="PHJ36166.1"/>
    </source>
</evidence>
<dbReference type="AlphaFoldDB" id="A0AA44U9W0"/>
<feature type="transmembrane region" description="Helical" evidence="1">
    <location>
        <begin position="57"/>
        <end position="78"/>
    </location>
</feature>
<evidence type="ECO:0000313" key="3">
    <source>
        <dbReference type="Proteomes" id="UP000223296"/>
    </source>
</evidence>
<dbReference type="RefSeq" id="WP_003688258.1">
    <property type="nucleotide sequence ID" value="NZ_AVBE01000002.1"/>
</dbReference>
<protein>
    <submittedName>
        <fullName evidence="2">Uncharacterized protein</fullName>
    </submittedName>
</protein>
<dbReference type="Proteomes" id="UP000223296">
    <property type="component" value="Unassembled WGS sequence"/>
</dbReference>
<feature type="transmembrane region" description="Helical" evidence="1">
    <location>
        <begin position="98"/>
        <end position="116"/>
    </location>
</feature>
<dbReference type="GeneID" id="66753324"/>
<name>A0AA44U9W0_NEIGO</name>
<sequence length="207" mass="24013">MTQKNDFKNANFYGNTQIVNGDVHNVHTQNTPNSINENEIATYTPEPIWRSPITMAWLTWASFLISLAGLLPIYNCIVKPILYLVNGKTMIQSEINNTYIFILIAIAVLFLITITLRRITKYQTRYPLVFNYAISGMGHRLSLEKISISQCPQCGGEMKYYNKPIEWENIRYSDGSKKRRVTRTTPALECKRNREHWYKVDPAEDKI</sequence>
<organism evidence="2 3">
    <name type="scientific">Neisseria gonorrhoeae 3502</name>
    <dbReference type="NCBI Taxonomy" id="1193404"/>
    <lineage>
        <taxon>Bacteria</taxon>
        <taxon>Pseudomonadati</taxon>
        <taxon>Pseudomonadota</taxon>
        <taxon>Betaproteobacteria</taxon>
        <taxon>Neisseriales</taxon>
        <taxon>Neisseriaceae</taxon>
        <taxon>Neisseria</taxon>
    </lineage>
</organism>
<keyword evidence="1" id="KW-0472">Membrane</keyword>
<gene>
    <name evidence="2" type="ORF">N776_05545</name>
</gene>